<gene>
    <name evidence="1" type="ORF">Pla133_13600</name>
</gene>
<dbReference type="KEGG" id="pbap:Pla133_13600"/>
<proteinExistence type="predicted"/>
<keyword evidence="2" id="KW-1185">Reference proteome</keyword>
<evidence type="ECO:0000313" key="2">
    <source>
        <dbReference type="Proteomes" id="UP000316921"/>
    </source>
</evidence>
<dbReference type="EMBL" id="CP036287">
    <property type="protein sequence ID" value="QDU66293.1"/>
    <property type="molecule type" value="Genomic_DNA"/>
</dbReference>
<dbReference type="RefSeq" id="WP_145063768.1">
    <property type="nucleotide sequence ID" value="NZ_CP036287.1"/>
</dbReference>
<evidence type="ECO:0000313" key="1">
    <source>
        <dbReference type="EMBL" id="QDU66293.1"/>
    </source>
</evidence>
<evidence type="ECO:0008006" key="3">
    <source>
        <dbReference type="Google" id="ProtNLM"/>
    </source>
</evidence>
<accession>A0A518BH90</accession>
<organism evidence="1 2">
    <name type="scientific">Engelhardtia mirabilis</name>
    <dbReference type="NCBI Taxonomy" id="2528011"/>
    <lineage>
        <taxon>Bacteria</taxon>
        <taxon>Pseudomonadati</taxon>
        <taxon>Planctomycetota</taxon>
        <taxon>Planctomycetia</taxon>
        <taxon>Planctomycetia incertae sedis</taxon>
        <taxon>Engelhardtia</taxon>
    </lineage>
</organism>
<dbReference type="AlphaFoldDB" id="A0A518BH90"/>
<dbReference type="Proteomes" id="UP000316921">
    <property type="component" value="Chromosome"/>
</dbReference>
<name>A0A518BH90_9BACT</name>
<reference evidence="1 2" key="1">
    <citation type="submission" date="2019-02" db="EMBL/GenBank/DDBJ databases">
        <title>Deep-cultivation of Planctomycetes and their phenomic and genomic characterization uncovers novel biology.</title>
        <authorList>
            <person name="Wiegand S."/>
            <person name="Jogler M."/>
            <person name="Boedeker C."/>
            <person name="Pinto D."/>
            <person name="Vollmers J."/>
            <person name="Rivas-Marin E."/>
            <person name="Kohn T."/>
            <person name="Peeters S.H."/>
            <person name="Heuer A."/>
            <person name="Rast P."/>
            <person name="Oberbeckmann S."/>
            <person name="Bunk B."/>
            <person name="Jeske O."/>
            <person name="Meyerdierks A."/>
            <person name="Storesund J.E."/>
            <person name="Kallscheuer N."/>
            <person name="Luecker S."/>
            <person name="Lage O.M."/>
            <person name="Pohl T."/>
            <person name="Merkel B.J."/>
            <person name="Hornburger P."/>
            <person name="Mueller R.-W."/>
            <person name="Bruemmer F."/>
            <person name="Labrenz M."/>
            <person name="Spormann A.M."/>
            <person name="Op den Camp H."/>
            <person name="Overmann J."/>
            <person name="Amann R."/>
            <person name="Jetten M.S.M."/>
            <person name="Mascher T."/>
            <person name="Medema M.H."/>
            <person name="Devos D.P."/>
            <person name="Kaster A.-K."/>
            <person name="Ovreas L."/>
            <person name="Rohde M."/>
            <person name="Galperin M.Y."/>
            <person name="Jogler C."/>
        </authorList>
    </citation>
    <scope>NUCLEOTIDE SEQUENCE [LARGE SCALE GENOMIC DNA]</scope>
    <source>
        <strain evidence="1 2">Pla133</strain>
    </source>
</reference>
<protein>
    <recommendedName>
        <fullName evidence="3">TIGR04255 family protein</fullName>
    </recommendedName>
</protein>
<sequence precursor="true">MPHAPRTIAFLCELLHPPVTPDPAPVQRLHDTQFRSGDPTYRSFTVTHEGAVLSNPVQRPGAQSQAAFLQDRFRFVEELTGLTADEFASRVRSTSEPMAEARGLSAFVAQAVTVRMLVNPLGFDSGIEFVGAGLLGVEEELAEIGRPAGALGIRMVFTPRPDEPSAFGVRIESLPSDPRSLWIECQGTFPPLVVAGGLEAVEARVHETYEFTTRRVLPFLARFEESAR</sequence>